<dbReference type="GO" id="GO:0006820">
    <property type="term" value="P:monoatomic anion transport"/>
    <property type="evidence" value="ECO:0007669"/>
    <property type="project" value="TreeGrafter"/>
</dbReference>
<evidence type="ECO:0000313" key="6">
    <source>
        <dbReference type="EMBL" id="CAL1268955.1"/>
    </source>
</evidence>
<keyword evidence="4 5" id="KW-0472">Membrane</keyword>
<feature type="transmembrane region" description="Helical" evidence="5">
    <location>
        <begin position="22"/>
        <end position="48"/>
    </location>
</feature>
<reference evidence="6 7" key="1">
    <citation type="submission" date="2024-04" db="EMBL/GenBank/DDBJ databases">
        <authorList>
            <person name="Rising A."/>
            <person name="Reimegard J."/>
            <person name="Sonavane S."/>
            <person name="Akerstrom W."/>
            <person name="Nylinder S."/>
            <person name="Hedman E."/>
            <person name="Kallberg Y."/>
        </authorList>
    </citation>
    <scope>NUCLEOTIDE SEQUENCE [LARGE SCALE GENOMIC DNA]</scope>
</reference>
<keyword evidence="7" id="KW-1185">Reference proteome</keyword>
<accession>A0AAV1ZFA4</accession>
<dbReference type="AlphaFoldDB" id="A0AAV1ZFA4"/>
<evidence type="ECO:0000313" key="7">
    <source>
        <dbReference type="Proteomes" id="UP001497382"/>
    </source>
</evidence>
<name>A0AAV1ZFA4_9ARAC</name>
<dbReference type="Gene3D" id="1.20.1250.20">
    <property type="entry name" value="MFS general substrate transporter like domains"/>
    <property type="match status" value="1"/>
</dbReference>
<evidence type="ECO:0000256" key="3">
    <source>
        <dbReference type="ARBA" id="ARBA00022989"/>
    </source>
</evidence>
<dbReference type="EMBL" id="CAXIEN010000037">
    <property type="protein sequence ID" value="CAL1268955.1"/>
    <property type="molecule type" value="Genomic_DNA"/>
</dbReference>
<dbReference type="SUPFAM" id="SSF103473">
    <property type="entry name" value="MFS general substrate transporter"/>
    <property type="match status" value="1"/>
</dbReference>
<dbReference type="GO" id="GO:0016020">
    <property type="term" value="C:membrane"/>
    <property type="evidence" value="ECO:0007669"/>
    <property type="project" value="UniProtKB-SubCell"/>
</dbReference>
<dbReference type="GO" id="GO:0022857">
    <property type="term" value="F:transmembrane transporter activity"/>
    <property type="evidence" value="ECO:0007669"/>
    <property type="project" value="TreeGrafter"/>
</dbReference>
<dbReference type="InterPro" id="IPR036259">
    <property type="entry name" value="MFS_trans_sf"/>
</dbReference>
<dbReference type="Proteomes" id="UP001497382">
    <property type="component" value="Unassembled WGS sequence"/>
</dbReference>
<keyword evidence="3 5" id="KW-1133">Transmembrane helix</keyword>
<evidence type="ECO:0000256" key="5">
    <source>
        <dbReference type="SAM" id="Phobius"/>
    </source>
</evidence>
<comment type="subcellular location">
    <subcellularLocation>
        <location evidence="1">Membrane</location>
        <topology evidence="1">Multi-pass membrane protein</topology>
    </subcellularLocation>
</comment>
<dbReference type="InterPro" id="IPR050382">
    <property type="entry name" value="MFS_Na/Anion_cotransporter"/>
</dbReference>
<gene>
    <name evidence="6" type="ORF">LARSCL_LOCUS4475</name>
</gene>
<dbReference type="PANTHER" id="PTHR11662">
    <property type="entry name" value="SOLUTE CARRIER FAMILY 17"/>
    <property type="match status" value="1"/>
</dbReference>
<organism evidence="6 7">
    <name type="scientific">Larinioides sclopetarius</name>
    <dbReference type="NCBI Taxonomy" id="280406"/>
    <lineage>
        <taxon>Eukaryota</taxon>
        <taxon>Metazoa</taxon>
        <taxon>Ecdysozoa</taxon>
        <taxon>Arthropoda</taxon>
        <taxon>Chelicerata</taxon>
        <taxon>Arachnida</taxon>
        <taxon>Araneae</taxon>
        <taxon>Araneomorphae</taxon>
        <taxon>Entelegynae</taxon>
        <taxon>Araneoidea</taxon>
        <taxon>Araneidae</taxon>
        <taxon>Larinioides</taxon>
    </lineage>
</organism>
<evidence type="ECO:0000256" key="4">
    <source>
        <dbReference type="ARBA" id="ARBA00023136"/>
    </source>
</evidence>
<sequence>MTAGGLWYCSYMISYLDISPEYAGSLIGISSTLSGLTGFITPMIVGALTDKKPTFGQWRIIFAMTIVLLIASAIVYQLFATADKQNWEDECHAKRSSRYRSYLRHIFRIRTKETEKDLEKNE</sequence>
<evidence type="ECO:0000256" key="1">
    <source>
        <dbReference type="ARBA" id="ARBA00004141"/>
    </source>
</evidence>
<keyword evidence="2 5" id="KW-0812">Transmembrane</keyword>
<evidence type="ECO:0000256" key="2">
    <source>
        <dbReference type="ARBA" id="ARBA00022692"/>
    </source>
</evidence>
<proteinExistence type="predicted"/>
<protein>
    <recommendedName>
        <fullName evidence="8">Major facilitator superfamily (MFS) profile domain-containing protein</fullName>
    </recommendedName>
</protein>
<feature type="transmembrane region" description="Helical" evidence="5">
    <location>
        <begin position="60"/>
        <end position="79"/>
    </location>
</feature>
<dbReference type="PANTHER" id="PTHR11662:SF399">
    <property type="entry name" value="FI19708P1-RELATED"/>
    <property type="match status" value="1"/>
</dbReference>
<comment type="caution">
    <text evidence="6">The sequence shown here is derived from an EMBL/GenBank/DDBJ whole genome shotgun (WGS) entry which is preliminary data.</text>
</comment>
<evidence type="ECO:0008006" key="8">
    <source>
        <dbReference type="Google" id="ProtNLM"/>
    </source>
</evidence>